<organism evidence="7 8">
    <name type="scientific">Providencia heimbachae ATCC 35613</name>
    <dbReference type="NCBI Taxonomy" id="1354272"/>
    <lineage>
        <taxon>Bacteria</taxon>
        <taxon>Pseudomonadati</taxon>
        <taxon>Pseudomonadota</taxon>
        <taxon>Gammaproteobacteria</taxon>
        <taxon>Enterobacterales</taxon>
        <taxon>Morganellaceae</taxon>
        <taxon>Providencia</taxon>
    </lineage>
</organism>
<comment type="cofactor">
    <cofactor evidence="1">
        <name>Zn(2+)</name>
        <dbReference type="ChEBI" id="CHEBI:29105"/>
    </cofactor>
</comment>
<evidence type="ECO:0000313" key="7">
    <source>
        <dbReference type="EMBL" id="OAT52876.1"/>
    </source>
</evidence>
<comment type="caution">
    <text evidence="7">The sequence shown here is derived from an EMBL/GenBank/DDBJ whole genome shotgun (WGS) entry which is preliminary data.</text>
</comment>
<dbReference type="GO" id="GO:0008270">
    <property type="term" value="F:zinc ion binding"/>
    <property type="evidence" value="ECO:0007669"/>
    <property type="project" value="InterPro"/>
</dbReference>
<evidence type="ECO:0000256" key="2">
    <source>
        <dbReference type="ARBA" id="ARBA00007581"/>
    </source>
</evidence>
<gene>
    <name evidence="7" type="ORF">M998_1318</name>
</gene>
<evidence type="ECO:0000313" key="8">
    <source>
        <dbReference type="Proteomes" id="UP000078224"/>
    </source>
</evidence>
<feature type="domain" description="Extradiol ring-cleavage dioxygenase class III enzyme subunit B" evidence="6">
    <location>
        <begin position="21"/>
        <end position="244"/>
    </location>
</feature>
<dbReference type="PATRIC" id="fig|1354272.4.peg.1334"/>
<evidence type="ECO:0000259" key="6">
    <source>
        <dbReference type="Pfam" id="PF02900"/>
    </source>
</evidence>
<dbReference type="AlphaFoldDB" id="A0A1B7JYB5"/>
<evidence type="ECO:0000256" key="1">
    <source>
        <dbReference type="ARBA" id="ARBA00001947"/>
    </source>
</evidence>
<dbReference type="EMBL" id="LXEW01000019">
    <property type="protein sequence ID" value="OAT52876.1"/>
    <property type="molecule type" value="Genomic_DNA"/>
</dbReference>
<dbReference type="PANTHER" id="PTHR30096">
    <property type="entry name" value="4,5-DOPA DIOXYGENASE EXTRADIOL-LIKE PROTEIN"/>
    <property type="match status" value="1"/>
</dbReference>
<dbReference type="SUPFAM" id="SSF53213">
    <property type="entry name" value="LigB-like"/>
    <property type="match status" value="1"/>
</dbReference>
<keyword evidence="4" id="KW-0862">Zinc</keyword>
<keyword evidence="3" id="KW-0479">Metal-binding</keyword>
<dbReference type="PIRSF" id="PIRSF006157">
    <property type="entry name" value="Doxgns_DODA"/>
    <property type="match status" value="1"/>
</dbReference>
<dbReference type="EC" id="1.-.-.-" evidence="7"/>
<reference evidence="7 8" key="1">
    <citation type="submission" date="2016-04" db="EMBL/GenBank/DDBJ databases">
        <title>ATOL: Assembling a taxonomically balanced genome-scale reconstruction of the evolutionary history of the Enterobacteriaceae.</title>
        <authorList>
            <person name="Plunkett G.III."/>
            <person name="Neeno-Eckwall E.C."/>
            <person name="Glasner J.D."/>
            <person name="Perna N.T."/>
        </authorList>
    </citation>
    <scope>NUCLEOTIDE SEQUENCE [LARGE SCALE GENOMIC DNA]</scope>
    <source>
        <strain evidence="7 8">ATCC 35613</strain>
    </source>
</reference>
<evidence type="ECO:0000256" key="5">
    <source>
        <dbReference type="ARBA" id="ARBA00023002"/>
    </source>
</evidence>
<dbReference type="InterPro" id="IPR004183">
    <property type="entry name" value="Xdiol_dOase_suB"/>
</dbReference>
<dbReference type="InterPro" id="IPR014436">
    <property type="entry name" value="Extradiol_dOase_DODA"/>
</dbReference>
<accession>A0A1B7JYB5</accession>
<evidence type="ECO:0000256" key="4">
    <source>
        <dbReference type="ARBA" id="ARBA00022833"/>
    </source>
</evidence>
<dbReference type="Proteomes" id="UP000078224">
    <property type="component" value="Unassembled WGS sequence"/>
</dbReference>
<dbReference type="GO" id="GO:0016702">
    <property type="term" value="F:oxidoreductase activity, acting on single donors with incorporation of molecular oxygen, incorporation of two atoms of oxygen"/>
    <property type="evidence" value="ECO:0007669"/>
    <property type="project" value="UniProtKB-ARBA"/>
</dbReference>
<dbReference type="Gene3D" id="3.40.830.10">
    <property type="entry name" value="LigB-like"/>
    <property type="match status" value="1"/>
</dbReference>
<dbReference type="CDD" id="cd07363">
    <property type="entry name" value="45_DOPA_Dioxygenase"/>
    <property type="match status" value="1"/>
</dbReference>
<name>A0A1B7JYB5_9GAMM</name>
<protein>
    <submittedName>
        <fullName evidence="7">YgiD family protein</fullName>
        <ecNumber evidence="7">1.-.-.-</ecNumber>
    </submittedName>
</protein>
<comment type="similarity">
    <text evidence="2">Belongs to the DODA-type extradiol aromatic ring-opening dioxygenase family.</text>
</comment>
<dbReference type="NCBIfam" id="NF007914">
    <property type="entry name" value="PRK10628.1"/>
    <property type="match status" value="1"/>
</dbReference>
<evidence type="ECO:0000256" key="3">
    <source>
        <dbReference type="ARBA" id="ARBA00022723"/>
    </source>
</evidence>
<dbReference type="PANTHER" id="PTHR30096:SF0">
    <property type="entry name" value="4,5-DOPA DIOXYGENASE EXTRADIOL-LIKE PROTEIN"/>
    <property type="match status" value="1"/>
</dbReference>
<dbReference type="Pfam" id="PF02900">
    <property type="entry name" value="LigB"/>
    <property type="match status" value="1"/>
</dbReference>
<keyword evidence="5 7" id="KW-0560">Oxidoreductase</keyword>
<keyword evidence="8" id="KW-1185">Reference proteome</keyword>
<dbReference type="GO" id="GO:0008198">
    <property type="term" value="F:ferrous iron binding"/>
    <property type="evidence" value="ECO:0007669"/>
    <property type="project" value="InterPro"/>
</dbReference>
<sequence length="267" mass="29797">MSMNTFEQLNRMPAIFIGHGSPMNAIADNPYTKAWETLGKTLPRPKAILVISAHWYTRGTAVTSMLKPKTIHDFGGFPDELYQIQYPAPGSPELAKKVAKILAPEPIHFDEQEWGLDHGTWEILVRMYPKADIPVIQLSIDGTKPAVWHHELGQKLAVLREEGVLIMGSGNVVHNLRAMNWQNADAEPYPWAISFEQFVYDNLRSHEIPHPLTDGLEREDGQLSNPSPEHFLPILPILGTWDGEEPIATPIEGIVSASLSMMSIIIG</sequence>
<proteinExistence type="inferred from homology"/>